<dbReference type="SMART" id="SM00347">
    <property type="entry name" value="HTH_MARR"/>
    <property type="match status" value="1"/>
</dbReference>
<dbReference type="Proteomes" id="UP001062263">
    <property type="component" value="Chromosome"/>
</dbReference>
<proteinExistence type="predicted"/>
<keyword evidence="2" id="KW-0238">DNA-binding</keyword>
<reference evidence="5" key="1">
    <citation type="submission" date="2022-06" db="EMBL/GenBank/DDBJ databases">
        <title>Akkermansia biwalacus sp. nov., an anaerobic mucin-degrading bacterium isolated from human intestine.</title>
        <authorList>
            <person name="Kobayashi Y."/>
            <person name="Inoue S."/>
            <person name="Kawahara T."/>
            <person name="Kohda N."/>
        </authorList>
    </citation>
    <scope>NUCLEOTIDE SEQUENCE</scope>
    <source>
        <strain evidence="5">WON2089</strain>
    </source>
</reference>
<dbReference type="EMBL" id="AP025943">
    <property type="protein sequence ID" value="BDL44927.1"/>
    <property type="molecule type" value="Genomic_DNA"/>
</dbReference>
<protein>
    <submittedName>
        <fullName evidence="5">MarR family transcriptional regulator</fullName>
    </submittedName>
</protein>
<evidence type="ECO:0000256" key="1">
    <source>
        <dbReference type="ARBA" id="ARBA00023015"/>
    </source>
</evidence>
<evidence type="ECO:0000256" key="3">
    <source>
        <dbReference type="ARBA" id="ARBA00023163"/>
    </source>
</evidence>
<keyword evidence="1" id="KW-0805">Transcription regulation</keyword>
<gene>
    <name evidence="5" type="ORF">Abiwalacus_25010</name>
</gene>
<dbReference type="PROSITE" id="PS01117">
    <property type="entry name" value="HTH_MARR_1"/>
    <property type="match status" value="1"/>
</dbReference>
<dbReference type="PANTHER" id="PTHR33164:SF43">
    <property type="entry name" value="HTH-TYPE TRANSCRIPTIONAL REPRESSOR YETL"/>
    <property type="match status" value="1"/>
</dbReference>
<dbReference type="InterPro" id="IPR023187">
    <property type="entry name" value="Tscrpt_reg_MarR-type_CS"/>
</dbReference>
<keyword evidence="6" id="KW-1185">Reference proteome</keyword>
<name>A0ABM7ZJL0_9BACT</name>
<dbReference type="RefSeq" id="WP_215435060.1">
    <property type="nucleotide sequence ID" value="NZ_AP025943.1"/>
</dbReference>
<dbReference type="InterPro" id="IPR036388">
    <property type="entry name" value="WH-like_DNA-bd_sf"/>
</dbReference>
<organism evidence="5 6">
    <name type="scientific">Akkermansia biwaensis</name>
    <dbReference type="NCBI Taxonomy" id="2946555"/>
    <lineage>
        <taxon>Bacteria</taxon>
        <taxon>Pseudomonadati</taxon>
        <taxon>Verrucomicrobiota</taxon>
        <taxon>Verrucomicrobiia</taxon>
        <taxon>Verrucomicrobiales</taxon>
        <taxon>Akkermansiaceae</taxon>
        <taxon>Akkermansia</taxon>
    </lineage>
</organism>
<dbReference type="InterPro" id="IPR039422">
    <property type="entry name" value="MarR/SlyA-like"/>
</dbReference>
<dbReference type="InterPro" id="IPR036390">
    <property type="entry name" value="WH_DNA-bd_sf"/>
</dbReference>
<dbReference type="SUPFAM" id="SSF46785">
    <property type="entry name" value="Winged helix' DNA-binding domain"/>
    <property type="match status" value="1"/>
</dbReference>
<dbReference type="Gene3D" id="1.10.10.10">
    <property type="entry name" value="Winged helix-like DNA-binding domain superfamily/Winged helix DNA-binding domain"/>
    <property type="match status" value="1"/>
</dbReference>
<evidence type="ECO:0000313" key="5">
    <source>
        <dbReference type="EMBL" id="BDL44927.1"/>
    </source>
</evidence>
<dbReference type="Pfam" id="PF12802">
    <property type="entry name" value="MarR_2"/>
    <property type="match status" value="1"/>
</dbReference>
<feature type="domain" description="HTH marR-type" evidence="4">
    <location>
        <begin position="1"/>
        <end position="137"/>
    </location>
</feature>
<dbReference type="InterPro" id="IPR000835">
    <property type="entry name" value="HTH_MarR-typ"/>
</dbReference>
<evidence type="ECO:0000313" key="6">
    <source>
        <dbReference type="Proteomes" id="UP001062263"/>
    </source>
</evidence>
<dbReference type="PROSITE" id="PS50995">
    <property type="entry name" value="HTH_MARR_2"/>
    <property type="match status" value="1"/>
</dbReference>
<sequence length="145" mass="16892">MHLDLKSTIRRYYQIWLETNNLYSQWAEQHGITINTLLVLYMVRNTERCTQTDLCRILMLPKQTVNSILKNLESRGYVSQQTDSADRRSKIIIFSPEGRDYAEHVLAELYEAESEAFNAMSPEEVNGLISHSGAYLRHFRKAAHQ</sequence>
<dbReference type="PANTHER" id="PTHR33164">
    <property type="entry name" value="TRANSCRIPTIONAL REGULATOR, MARR FAMILY"/>
    <property type="match status" value="1"/>
</dbReference>
<evidence type="ECO:0000259" key="4">
    <source>
        <dbReference type="PROSITE" id="PS50995"/>
    </source>
</evidence>
<accession>A0ABM7ZJL0</accession>
<keyword evidence="3" id="KW-0804">Transcription</keyword>
<evidence type="ECO:0000256" key="2">
    <source>
        <dbReference type="ARBA" id="ARBA00023125"/>
    </source>
</evidence>